<accession>A0A9Y2IMA4</accession>
<name>A0A9Y2IMA4_9PSEU</name>
<evidence type="ECO:0000313" key="2">
    <source>
        <dbReference type="EMBL" id="WIX82717.1"/>
    </source>
</evidence>
<dbReference type="RefSeq" id="WP_285973282.1">
    <property type="nucleotide sequence ID" value="NZ_CP127294.1"/>
</dbReference>
<dbReference type="Gene3D" id="2.130.10.10">
    <property type="entry name" value="YVTN repeat-like/Quinoprotein amine dehydrogenase"/>
    <property type="match status" value="1"/>
</dbReference>
<reference evidence="2 3" key="1">
    <citation type="submission" date="2023-06" db="EMBL/GenBank/DDBJ databases">
        <authorList>
            <person name="Oyuntsetseg B."/>
            <person name="Kim S.B."/>
        </authorList>
    </citation>
    <scope>NUCLEOTIDE SEQUENCE [LARGE SCALE GENOMIC DNA]</scope>
    <source>
        <strain evidence="2 3">2-15</strain>
    </source>
</reference>
<dbReference type="InterPro" id="IPR015943">
    <property type="entry name" value="WD40/YVTN_repeat-like_dom_sf"/>
</dbReference>
<keyword evidence="3" id="KW-1185">Reference proteome</keyword>
<organism evidence="2 3">
    <name type="scientific">Amycolatopsis carbonis</name>
    <dbReference type="NCBI Taxonomy" id="715471"/>
    <lineage>
        <taxon>Bacteria</taxon>
        <taxon>Bacillati</taxon>
        <taxon>Actinomycetota</taxon>
        <taxon>Actinomycetes</taxon>
        <taxon>Pseudonocardiales</taxon>
        <taxon>Pseudonocardiaceae</taxon>
        <taxon>Amycolatopsis</taxon>
    </lineage>
</organism>
<dbReference type="InterPro" id="IPR002372">
    <property type="entry name" value="PQQ_rpt_dom"/>
</dbReference>
<feature type="domain" description="Pyrrolo-quinoline quinone repeat" evidence="1">
    <location>
        <begin position="83"/>
        <end position="255"/>
    </location>
</feature>
<proteinExistence type="predicted"/>
<protein>
    <submittedName>
        <fullName evidence="2">PQQ-binding-like beta-propeller repeat protein</fullName>
    </submittedName>
</protein>
<dbReference type="InterPro" id="IPR011047">
    <property type="entry name" value="Quinoprotein_ADH-like_sf"/>
</dbReference>
<dbReference type="InterPro" id="IPR018391">
    <property type="entry name" value="PQQ_b-propeller_rpt"/>
</dbReference>
<dbReference type="KEGG" id="acab:QRX50_19020"/>
<dbReference type="SMART" id="SM00564">
    <property type="entry name" value="PQQ"/>
    <property type="match status" value="5"/>
</dbReference>
<evidence type="ECO:0000313" key="3">
    <source>
        <dbReference type="Proteomes" id="UP001236014"/>
    </source>
</evidence>
<sequence length="332" mass="34819">MSGPTRGTIRWQRRLEGATTPGPVVGADGTVFIASNGGVLHALDPADGHDKWTYDTKDPVGGDLSISPLVLRDGTILLPSGEDLIALSPSGRPLWTKEFTSRVTSPVSFDGTRVYVGTGDGTVSAVDTASGRLVWTVDTGTTSYGSVVTDGHGRVYTTADSSLIALDDQGGSARIAWRGDPHDDITEVSAGLAPDGTVLLGTNGRAEWAYHPDGKLAWQAPRVITYSSPVVTATGLAYVADHSGQVHVFDVHTGHETTHYGPIGAQIWSSTIVDRTYHLYFGGENGHAYGYNPDGTRLFDLALGGKVDSYPALTGDGALVIGSRDGLVTAID</sequence>
<gene>
    <name evidence="2" type="ORF">QRX50_19020</name>
</gene>
<dbReference type="Proteomes" id="UP001236014">
    <property type="component" value="Chromosome"/>
</dbReference>
<dbReference type="EMBL" id="CP127294">
    <property type="protein sequence ID" value="WIX82717.1"/>
    <property type="molecule type" value="Genomic_DNA"/>
</dbReference>
<dbReference type="Gene3D" id="2.40.10.480">
    <property type="match status" value="2"/>
</dbReference>
<dbReference type="PANTHER" id="PTHR34512:SF30">
    <property type="entry name" value="OUTER MEMBRANE PROTEIN ASSEMBLY FACTOR BAMB"/>
    <property type="match status" value="1"/>
</dbReference>
<dbReference type="AlphaFoldDB" id="A0A9Y2IMA4"/>
<dbReference type="SUPFAM" id="SSF50998">
    <property type="entry name" value="Quinoprotein alcohol dehydrogenase-like"/>
    <property type="match status" value="1"/>
</dbReference>
<evidence type="ECO:0000259" key="1">
    <source>
        <dbReference type="Pfam" id="PF13360"/>
    </source>
</evidence>
<dbReference type="Pfam" id="PF13360">
    <property type="entry name" value="PQQ_2"/>
    <property type="match status" value="1"/>
</dbReference>
<dbReference type="PANTHER" id="PTHR34512">
    <property type="entry name" value="CELL SURFACE PROTEIN"/>
    <property type="match status" value="1"/>
</dbReference>